<feature type="transmembrane region" description="Helical" evidence="13">
    <location>
        <begin position="52"/>
        <end position="70"/>
    </location>
</feature>
<evidence type="ECO:0000256" key="7">
    <source>
        <dbReference type="ARBA" id="ARBA00022989"/>
    </source>
</evidence>
<evidence type="ECO:0000256" key="4">
    <source>
        <dbReference type="ARBA" id="ARBA00022692"/>
    </source>
</evidence>
<evidence type="ECO:0000256" key="2">
    <source>
        <dbReference type="ARBA" id="ARBA00022475"/>
    </source>
</evidence>
<dbReference type="GO" id="GO:0005886">
    <property type="term" value="C:plasma membrane"/>
    <property type="evidence" value="ECO:0007669"/>
    <property type="project" value="UniProtKB-SubCell"/>
</dbReference>
<feature type="transmembrane region" description="Helical" evidence="13">
    <location>
        <begin position="82"/>
        <end position="99"/>
    </location>
</feature>
<dbReference type="Gene3D" id="3.40.50.2300">
    <property type="match status" value="1"/>
</dbReference>
<dbReference type="GO" id="GO:0004672">
    <property type="term" value="F:protein kinase activity"/>
    <property type="evidence" value="ECO:0007669"/>
    <property type="project" value="UniProtKB-ARBA"/>
</dbReference>
<dbReference type="SMART" id="SM00448">
    <property type="entry name" value="REC"/>
    <property type="match status" value="1"/>
</dbReference>
<feature type="domain" description="Response regulatory" evidence="14">
    <location>
        <begin position="149"/>
        <end position="268"/>
    </location>
</feature>
<dbReference type="InterPro" id="IPR036641">
    <property type="entry name" value="HPT_dom_sf"/>
</dbReference>
<evidence type="ECO:0000256" key="6">
    <source>
        <dbReference type="ARBA" id="ARBA00022840"/>
    </source>
</evidence>
<feature type="modified residue" description="4-aspartylphosphate" evidence="11">
    <location>
        <position position="198"/>
    </location>
</feature>
<protein>
    <recommendedName>
        <fullName evidence="18">Response regulator</fullName>
    </recommendedName>
</protein>
<evidence type="ECO:0000313" key="16">
    <source>
        <dbReference type="EMBL" id="CBK41587.1"/>
    </source>
</evidence>
<dbReference type="SMART" id="SM00073">
    <property type="entry name" value="HPT"/>
    <property type="match status" value="1"/>
</dbReference>
<dbReference type="Proteomes" id="UP000001660">
    <property type="component" value="Chromosome"/>
</dbReference>
<dbReference type="PANTHER" id="PTHR45339:SF1">
    <property type="entry name" value="HYBRID SIGNAL TRANSDUCTION HISTIDINE KINASE J"/>
    <property type="match status" value="1"/>
</dbReference>
<proteinExistence type="predicted"/>
<dbReference type="eggNOG" id="COG0784">
    <property type="taxonomic scope" value="Bacteria"/>
</dbReference>
<dbReference type="PANTHER" id="PTHR45339">
    <property type="entry name" value="HYBRID SIGNAL TRANSDUCTION HISTIDINE KINASE J"/>
    <property type="match status" value="1"/>
</dbReference>
<evidence type="ECO:0000256" key="1">
    <source>
        <dbReference type="ARBA" id="ARBA00004651"/>
    </source>
</evidence>
<dbReference type="InterPro" id="IPR011006">
    <property type="entry name" value="CheY-like_superfamily"/>
</dbReference>
<dbReference type="eggNOG" id="COG2198">
    <property type="taxonomic scope" value="Bacteria"/>
</dbReference>
<feature type="domain" description="HPt" evidence="15">
    <location>
        <begin position="291"/>
        <end position="381"/>
    </location>
</feature>
<evidence type="ECO:0008006" key="18">
    <source>
        <dbReference type="Google" id="ProtNLM"/>
    </source>
</evidence>
<comment type="subcellular location">
    <subcellularLocation>
        <location evidence="1">Cell membrane</location>
        <topology evidence="1">Multi-pass membrane protein</topology>
    </subcellularLocation>
</comment>
<evidence type="ECO:0000256" key="8">
    <source>
        <dbReference type="ARBA" id="ARBA00023012"/>
    </source>
</evidence>
<gene>
    <name evidence="16" type="ORF">NIDE1859</name>
</gene>
<evidence type="ECO:0000256" key="13">
    <source>
        <dbReference type="SAM" id="Phobius"/>
    </source>
</evidence>
<accession>D8PEC8</accession>
<keyword evidence="4 13" id="KW-0812">Transmembrane</keyword>
<evidence type="ECO:0000259" key="14">
    <source>
        <dbReference type="PROSITE" id="PS50110"/>
    </source>
</evidence>
<keyword evidence="8" id="KW-0902">Two-component regulatory system</keyword>
<evidence type="ECO:0000256" key="12">
    <source>
        <dbReference type="SAM" id="MobiDB-lite"/>
    </source>
</evidence>
<evidence type="ECO:0000256" key="10">
    <source>
        <dbReference type="PROSITE-ProRule" id="PRU00110"/>
    </source>
</evidence>
<dbReference type="KEGG" id="nde:NIDE1859"/>
<evidence type="ECO:0000256" key="11">
    <source>
        <dbReference type="PROSITE-ProRule" id="PRU00169"/>
    </source>
</evidence>
<evidence type="ECO:0000259" key="15">
    <source>
        <dbReference type="PROSITE" id="PS50894"/>
    </source>
</evidence>
<feature type="region of interest" description="Disordered" evidence="12">
    <location>
        <begin position="115"/>
        <end position="140"/>
    </location>
</feature>
<evidence type="ECO:0000256" key="9">
    <source>
        <dbReference type="ARBA" id="ARBA00023136"/>
    </source>
</evidence>
<dbReference type="InterPro" id="IPR001789">
    <property type="entry name" value="Sig_transdc_resp-reg_receiver"/>
</dbReference>
<dbReference type="STRING" id="330214.NIDE1859"/>
<feature type="modified residue" description="Phosphohistidine" evidence="10">
    <location>
        <position position="330"/>
    </location>
</feature>
<sequence length="381" mass="41805">MTRHSPRFTTTGLLVLLTGLIFLAELTSEFRLATWLPYFFLTIPAARLYPRHVVLSAVGGWSLLIAAGFLAPFPADEATNALVSRAIGLLGIWIIAYQLDRQPAACDLREISQPTVPGSEERQVQGPASQAPEPVLPRVPAEPAEQKTRVLLVDDSIESHTLMRFYFRNTPYDLEIASDGEQAVATFKTGRFDFVLIDLHLPGMDGFSATRAMRAWETSRKRPSAIIVALTASSLADTQAQSLAAGCTELLTKPITKAQLFNTLRTYHPPSPACDTTAAQALESSNVTERIDEELRRRRPAFLANRRMDLTMMQDALVQEDYDAIRTTGHRMKGLAGSFGFPDIGAVGQQLEQAARSRDRAAIRRELDGLATILAGVDQAA</sequence>
<keyword evidence="6" id="KW-0067">ATP-binding</keyword>
<keyword evidence="17" id="KW-1185">Reference proteome</keyword>
<reference evidence="16 17" key="1">
    <citation type="journal article" date="2010" name="Proc. Natl. Acad. Sci. U.S.A.">
        <title>A Nitrospira metagenome illuminates the physiology and evolution of globally important nitrite-oxidizing bacteria.</title>
        <authorList>
            <person name="Lucker S."/>
            <person name="Wagner M."/>
            <person name="Maixner F."/>
            <person name="Pelletier E."/>
            <person name="Koch H."/>
            <person name="Vacherie B."/>
            <person name="Rattei T."/>
            <person name="Sinninghe Damste J."/>
            <person name="Spieck E."/>
            <person name="Le Paslier D."/>
            <person name="Daims H."/>
        </authorList>
    </citation>
    <scope>NUCLEOTIDE SEQUENCE [LARGE SCALE GENOMIC DNA]</scope>
</reference>
<dbReference type="Pfam" id="PF01627">
    <property type="entry name" value="Hpt"/>
    <property type="match status" value="1"/>
</dbReference>
<dbReference type="CDD" id="cd00088">
    <property type="entry name" value="HPT"/>
    <property type="match status" value="1"/>
</dbReference>
<keyword evidence="2" id="KW-1003">Cell membrane</keyword>
<dbReference type="PROSITE" id="PS50894">
    <property type="entry name" value="HPT"/>
    <property type="match status" value="1"/>
</dbReference>
<organism evidence="16 17">
    <name type="scientific">Nitrospira defluvii</name>
    <dbReference type="NCBI Taxonomy" id="330214"/>
    <lineage>
        <taxon>Bacteria</taxon>
        <taxon>Pseudomonadati</taxon>
        <taxon>Nitrospirota</taxon>
        <taxon>Nitrospiria</taxon>
        <taxon>Nitrospirales</taxon>
        <taxon>Nitrospiraceae</taxon>
        <taxon>Nitrospira</taxon>
    </lineage>
</organism>
<dbReference type="SUPFAM" id="SSF47226">
    <property type="entry name" value="Histidine-containing phosphotransfer domain, HPT domain"/>
    <property type="match status" value="1"/>
</dbReference>
<keyword evidence="5" id="KW-0547">Nucleotide-binding</keyword>
<keyword evidence="7 13" id="KW-1133">Transmembrane helix</keyword>
<dbReference type="SUPFAM" id="SSF52172">
    <property type="entry name" value="CheY-like"/>
    <property type="match status" value="1"/>
</dbReference>
<dbReference type="PROSITE" id="PS50110">
    <property type="entry name" value="RESPONSE_REGULATORY"/>
    <property type="match status" value="1"/>
</dbReference>
<dbReference type="OrthoDB" id="9816343at2"/>
<name>D8PEC8_9BACT</name>
<dbReference type="InterPro" id="IPR008207">
    <property type="entry name" value="Sig_transdc_His_kin_Hpt_dom"/>
</dbReference>
<dbReference type="GO" id="GO:0005524">
    <property type="term" value="F:ATP binding"/>
    <property type="evidence" value="ECO:0007669"/>
    <property type="project" value="UniProtKB-KW"/>
</dbReference>
<evidence type="ECO:0000256" key="5">
    <source>
        <dbReference type="ARBA" id="ARBA00022741"/>
    </source>
</evidence>
<dbReference type="AlphaFoldDB" id="D8PEC8"/>
<dbReference type="CDD" id="cd17546">
    <property type="entry name" value="REC_hyHK_CKI1_RcsC-like"/>
    <property type="match status" value="1"/>
</dbReference>
<keyword evidence="9 13" id="KW-0472">Membrane</keyword>
<dbReference type="GO" id="GO:0000160">
    <property type="term" value="P:phosphorelay signal transduction system"/>
    <property type="evidence" value="ECO:0007669"/>
    <property type="project" value="UniProtKB-KW"/>
</dbReference>
<dbReference type="Pfam" id="PF00072">
    <property type="entry name" value="Response_reg"/>
    <property type="match status" value="1"/>
</dbReference>
<keyword evidence="3 11" id="KW-0597">Phosphoprotein</keyword>
<dbReference type="Gene3D" id="1.20.120.160">
    <property type="entry name" value="HPT domain"/>
    <property type="match status" value="1"/>
</dbReference>
<evidence type="ECO:0000313" key="17">
    <source>
        <dbReference type="Proteomes" id="UP000001660"/>
    </source>
</evidence>
<evidence type="ECO:0000256" key="3">
    <source>
        <dbReference type="ARBA" id="ARBA00022553"/>
    </source>
</evidence>
<dbReference type="EMBL" id="FP929003">
    <property type="protein sequence ID" value="CBK41587.1"/>
    <property type="molecule type" value="Genomic_DNA"/>
</dbReference>
<dbReference type="HOGENOM" id="CLU_724990_0_0_0"/>